<keyword evidence="3" id="KW-0547">Nucleotide-binding</keyword>
<keyword evidence="2" id="KW-0813">Transport</keyword>
<dbReference type="EMBL" id="JACHWB010000002">
    <property type="protein sequence ID" value="MBB3018998.1"/>
    <property type="molecule type" value="Genomic_DNA"/>
</dbReference>
<dbReference type="Proteomes" id="UP000532010">
    <property type="component" value="Unassembled WGS sequence"/>
</dbReference>
<evidence type="ECO:0000256" key="1">
    <source>
        <dbReference type="ARBA" id="ARBA00005417"/>
    </source>
</evidence>
<proteinExistence type="inferred from homology"/>
<dbReference type="Pfam" id="PF00005">
    <property type="entry name" value="ABC_tran"/>
    <property type="match status" value="1"/>
</dbReference>
<sequence>MVATLQLDQVGVRYGKQEVLSGVTTPVLKGGEVTAVIGPNAAGKSSLFRRIAGLLDGPGDIRIDDAALRHASSNVCYMPQDTSVNTVLTVYESVLLARKQGAPRKVTDEDLQEVDRILFSLRIEEIAFKGLNELSGGQRQLVSLAQVLVREPKILLLDEPTSALDLHRQVEVLALIRSLAREREICVVLAIHDLNQVLRVADRVMVIDAGTMVTCGPVESVITPTLLQNIYRVDGRIERCSRLCPHVIIDGPLEAA</sequence>
<evidence type="ECO:0000256" key="6">
    <source>
        <dbReference type="ARBA" id="ARBA00023065"/>
    </source>
</evidence>
<dbReference type="InterPro" id="IPR003439">
    <property type="entry name" value="ABC_transporter-like_ATP-bd"/>
</dbReference>
<dbReference type="PANTHER" id="PTHR42734:SF21">
    <property type="entry name" value="IRON ABC TRANSPORTER, ATP-BINDING PROTEIN"/>
    <property type="match status" value="1"/>
</dbReference>
<dbReference type="InterPro" id="IPR050153">
    <property type="entry name" value="Metal_Ion_Import_ABC"/>
</dbReference>
<dbReference type="PROSITE" id="PS50893">
    <property type="entry name" value="ABC_TRANSPORTER_2"/>
    <property type="match status" value="1"/>
</dbReference>
<evidence type="ECO:0000256" key="5">
    <source>
        <dbReference type="ARBA" id="ARBA00022906"/>
    </source>
</evidence>
<accession>A0A7W4YXG6</accession>
<reference evidence="8 9" key="1">
    <citation type="submission" date="2020-08" db="EMBL/GenBank/DDBJ databases">
        <title>The Agave Microbiome: Exploring the role of microbial communities in plant adaptations to desert environments.</title>
        <authorList>
            <person name="Partida-Martinez L.P."/>
        </authorList>
    </citation>
    <scope>NUCLEOTIDE SEQUENCE [LARGE SCALE GENOMIC DNA]</scope>
    <source>
        <strain evidence="8 9">AT3.9</strain>
    </source>
</reference>
<dbReference type="SMART" id="SM00382">
    <property type="entry name" value="AAA"/>
    <property type="match status" value="1"/>
</dbReference>
<keyword evidence="4 8" id="KW-0067">ATP-binding</keyword>
<keyword evidence="5" id="KW-0864">Zinc transport</keyword>
<evidence type="ECO:0000313" key="9">
    <source>
        <dbReference type="Proteomes" id="UP000532010"/>
    </source>
</evidence>
<dbReference type="AlphaFoldDB" id="A0A7W4YXG6"/>
<dbReference type="PANTHER" id="PTHR42734">
    <property type="entry name" value="METAL TRANSPORT SYSTEM ATP-BINDING PROTEIN TM_0124-RELATED"/>
    <property type="match status" value="1"/>
</dbReference>
<evidence type="ECO:0000256" key="4">
    <source>
        <dbReference type="ARBA" id="ARBA00022840"/>
    </source>
</evidence>
<dbReference type="GO" id="GO:0005524">
    <property type="term" value="F:ATP binding"/>
    <property type="evidence" value="ECO:0007669"/>
    <property type="project" value="UniProtKB-KW"/>
</dbReference>
<dbReference type="InterPro" id="IPR027417">
    <property type="entry name" value="P-loop_NTPase"/>
</dbReference>
<keyword evidence="6" id="KW-0406">Ion transport</keyword>
<name>A0A7W4YXG6_9HYPH</name>
<dbReference type="Gene3D" id="3.40.50.300">
    <property type="entry name" value="P-loop containing nucleotide triphosphate hydrolases"/>
    <property type="match status" value="1"/>
</dbReference>
<comment type="similarity">
    <text evidence="1">Belongs to the ABC transporter superfamily.</text>
</comment>
<evidence type="ECO:0000313" key="8">
    <source>
        <dbReference type="EMBL" id="MBB3018998.1"/>
    </source>
</evidence>
<evidence type="ECO:0000256" key="2">
    <source>
        <dbReference type="ARBA" id="ARBA00022448"/>
    </source>
</evidence>
<comment type="caution">
    <text evidence="8">The sequence shown here is derived from an EMBL/GenBank/DDBJ whole genome shotgun (WGS) entry which is preliminary data.</text>
</comment>
<dbReference type="RefSeq" id="WP_183449663.1">
    <property type="nucleotide sequence ID" value="NZ_JACHWB010000002.1"/>
</dbReference>
<dbReference type="GO" id="GO:0016887">
    <property type="term" value="F:ATP hydrolysis activity"/>
    <property type="evidence" value="ECO:0007669"/>
    <property type="project" value="InterPro"/>
</dbReference>
<dbReference type="InterPro" id="IPR017871">
    <property type="entry name" value="ABC_transporter-like_CS"/>
</dbReference>
<protein>
    <submittedName>
        <fullName evidence="8">Iron complex transport system ATP-binding protein</fullName>
    </submittedName>
</protein>
<dbReference type="SUPFAM" id="SSF52540">
    <property type="entry name" value="P-loop containing nucleoside triphosphate hydrolases"/>
    <property type="match status" value="1"/>
</dbReference>
<dbReference type="InterPro" id="IPR003593">
    <property type="entry name" value="AAA+_ATPase"/>
</dbReference>
<feature type="domain" description="ABC transporter" evidence="7">
    <location>
        <begin position="5"/>
        <end position="234"/>
    </location>
</feature>
<gene>
    <name evidence="8" type="ORF">FHR70_002052</name>
</gene>
<keyword evidence="5" id="KW-0862">Zinc</keyword>
<evidence type="ECO:0000259" key="7">
    <source>
        <dbReference type="PROSITE" id="PS50893"/>
    </source>
</evidence>
<organism evidence="8 9">
    <name type="scientific">Microvirga lupini</name>
    <dbReference type="NCBI Taxonomy" id="420324"/>
    <lineage>
        <taxon>Bacteria</taxon>
        <taxon>Pseudomonadati</taxon>
        <taxon>Pseudomonadota</taxon>
        <taxon>Alphaproteobacteria</taxon>
        <taxon>Hyphomicrobiales</taxon>
        <taxon>Methylobacteriaceae</taxon>
        <taxon>Microvirga</taxon>
    </lineage>
</organism>
<dbReference type="PROSITE" id="PS00211">
    <property type="entry name" value="ABC_TRANSPORTER_1"/>
    <property type="match status" value="1"/>
</dbReference>
<dbReference type="CDD" id="cd03214">
    <property type="entry name" value="ABC_Iron-Siderophores_B12_Hemin"/>
    <property type="match status" value="1"/>
</dbReference>
<evidence type="ECO:0000256" key="3">
    <source>
        <dbReference type="ARBA" id="ARBA00022741"/>
    </source>
</evidence>
<dbReference type="GO" id="GO:0006829">
    <property type="term" value="P:zinc ion transport"/>
    <property type="evidence" value="ECO:0007669"/>
    <property type="project" value="UniProtKB-KW"/>
</dbReference>
<keyword evidence="9" id="KW-1185">Reference proteome</keyword>